<keyword evidence="6" id="KW-0040">ANK repeat</keyword>
<sequence length="265" mass="30985">EWQWQTGAMAIFLAWMNLLLFIRVFPFFGIYVIMFTEILSTFSSFFLVFFFFIIAFALSFYTVLGEQYPFRTPAHSLLRTAVMMIGEIDYQDVFSNPENPIEYPEVTYILVMAFMVFMSILIMNLLVGLAVHDIKSVQEQAMLQKLAMQTKLVVEIEMVIPEYIRRRYVVKNLKVVEENKTNILRWLFAKFSFYQEKELSDVDNLRQEVLQLKSSVDDLLDIKASLHDLGEVKDSLRILSDLRSSKTDLVQLKNLVKEIHKKLGS</sequence>
<keyword evidence="7" id="KW-0406">Ion transport</keyword>
<evidence type="ECO:0000256" key="2">
    <source>
        <dbReference type="ARBA" id="ARBA00022448"/>
    </source>
</evidence>
<feature type="transmembrane region" description="Helical" evidence="10">
    <location>
        <begin position="45"/>
        <end position="64"/>
    </location>
</feature>
<evidence type="ECO:0000256" key="10">
    <source>
        <dbReference type="SAM" id="Phobius"/>
    </source>
</evidence>
<feature type="transmembrane region" description="Helical" evidence="10">
    <location>
        <begin position="12"/>
        <end position="33"/>
    </location>
</feature>
<evidence type="ECO:0000256" key="4">
    <source>
        <dbReference type="ARBA" id="ARBA00022737"/>
    </source>
</evidence>
<proteinExistence type="predicted"/>
<evidence type="ECO:0000256" key="3">
    <source>
        <dbReference type="ARBA" id="ARBA00022692"/>
    </source>
</evidence>
<keyword evidence="12" id="KW-0675">Receptor</keyword>
<feature type="transmembrane region" description="Helical" evidence="10">
    <location>
        <begin position="106"/>
        <end position="131"/>
    </location>
</feature>
<dbReference type="EMBL" id="JAHLQT010021942">
    <property type="protein sequence ID" value="KAG7166924.1"/>
    <property type="molecule type" value="Genomic_DNA"/>
</dbReference>
<comment type="caution">
    <text evidence="12">The sequence shown here is derived from an EMBL/GenBank/DDBJ whole genome shotgun (WGS) entry which is preliminary data.</text>
</comment>
<dbReference type="PANTHER" id="PTHR47143">
    <property type="entry name" value="TRANSIENT RECEPTOR POTENTIAL CATION CHANNEL PROTEIN PAINLESS"/>
    <property type="match status" value="1"/>
</dbReference>
<evidence type="ECO:0000256" key="7">
    <source>
        <dbReference type="ARBA" id="ARBA00023065"/>
    </source>
</evidence>
<organism evidence="12 13">
    <name type="scientific">Homarus americanus</name>
    <name type="common">American lobster</name>
    <dbReference type="NCBI Taxonomy" id="6706"/>
    <lineage>
        <taxon>Eukaryota</taxon>
        <taxon>Metazoa</taxon>
        <taxon>Ecdysozoa</taxon>
        <taxon>Arthropoda</taxon>
        <taxon>Crustacea</taxon>
        <taxon>Multicrustacea</taxon>
        <taxon>Malacostraca</taxon>
        <taxon>Eumalacostraca</taxon>
        <taxon>Eucarida</taxon>
        <taxon>Decapoda</taxon>
        <taxon>Pleocyemata</taxon>
        <taxon>Astacidea</taxon>
        <taxon>Nephropoidea</taxon>
        <taxon>Nephropidae</taxon>
        <taxon>Homarus</taxon>
    </lineage>
</organism>
<dbReference type="AlphaFoldDB" id="A0A8J5MXS3"/>
<name>A0A8J5MXS3_HOMAM</name>
<evidence type="ECO:0000313" key="12">
    <source>
        <dbReference type="EMBL" id="KAG7166924.1"/>
    </source>
</evidence>
<keyword evidence="9" id="KW-0407">Ion channel</keyword>
<keyword evidence="13" id="KW-1185">Reference proteome</keyword>
<evidence type="ECO:0000256" key="6">
    <source>
        <dbReference type="ARBA" id="ARBA00023043"/>
    </source>
</evidence>
<accession>A0A8J5MXS3</accession>
<dbReference type="Pfam" id="PF00520">
    <property type="entry name" value="Ion_trans"/>
    <property type="match status" value="1"/>
</dbReference>
<evidence type="ECO:0000256" key="9">
    <source>
        <dbReference type="ARBA" id="ARBA00023303"/>
    </source>
</evidence>
<gene>
    <name evidence="12" type="primary">Trpa1-L10</name>
    <name evidence="12" type="ORF">Hamer_G021742</name>
</gene>
<evidence type="ECO:0000256" key="5">
    <source>
        <dbReference type="ARBA" id="ARBA00022989"/>
    </source>
</evidence>
<keyword evidence="4" id="KW-0677">Repeat</keyword>
<feature type="domain" description="Ion transport" evidence="11">
    <location>
        <begin position="12"/>
        <end position="141"/>
    </location>
</feature>
<dbReference type="GO" id="GO:0005216">
    <property type="term" value="F:monoatomic ion channel activity"/>
    <property type="evidence" value="ECO:0007669"/>
    <property type="project" value="InterPro"/>
</dbReference>
<dbReference type="InterPro" id="IPR052076">
    <property type="entry name" value="TRP_cation_channel"/>
</dbReference>
<dbReference type="Proteomes" id="UP000747542">
    <property type="component" value="Unassembled WGS sequence"/>
</dbReference>
<evidence type="ECO:0000256" key="1">
    <source>
        <dbReference type="ARBA" id="ARBA00004141"/>
    </source>
</evidence>
<evidence type="ECO:0000259" key="11">
    <source>
        <dbReference type="Pfam" id="PF00520"/>
    </source>
</evidence>
<evidence type="ECO:0000313" key="13">
    <source>
        <dbReference type="Proteomes" id="UP000747542"/>
    </source>
</evidence>
<dbReference type="GO" id="GO:1902495">
    <property type="term" value="C:transmembrane transporter complex"/>
    <property type="evidence" value="ECO:0007669"/>
    <property type="project" value="TreeGrafter"/>
</dbReference>
<keyword evidence="8 10" id="KW-0472">Membrane</keyword>
<dbReference type="InterPro" id="IPR005821">
    <property type="entry name" value="Ion_trans_dom"/>
</dbReference>
<keyword evidence="2" id="KW-0813">Transport</keyword>
<protein>
    <submittedName>
        <fullName evidence="12">Transient receptor potential cation channel subfamily A member 1-like 10</fullName>
    </submittedName>
</protein>
<dbReference type="PANTHER" id="PTHR47143:SF3">
    <property type="entry name" value="PWWP DOMAIN-CONTAINING PROTEIN"/>
    <property type="match status" value="1"/>
</dbReference>
<keyword evidence="3 10" id="KW-0812">Transmembrane</keyword>
<dbReference type="Gene3D" id="1.10.287.70">
    <property type="match status" value="1"/>
</dbReference>
<comment type="subcellular location">
    <subcellularLocation>
        <location evidence="1">Membrane</location>
        <topology evidence="1">Multi-pass membrane protein</topology>
    </subcellularLocation>
</comment>
<keyword evidence="5 10" id="KW-1133">Transmembrane helix</keyword>
<feature type="non-terminal residue" evidence="12">
    <location>
        <position position="265"/>
    </location>
</feature>
<reference evidence="12" key="1">
    <citation type="journal article" date="2021" name="Sci. Adv.">
        <title>The American lobster genome reveals insights on longevity, neural, and immune adaptations.</title>
        <authorList>
            <person name="Polinski J.M."/>
            <person name="Zimin A.V."/>
            <person name="Clark K.F."/>
            <person name="Kohn A.B."/>
            <person name="Sadowski N."/>
            <person name="Timp W."/>
            <person name="Ptitsyn A."/>
            <person name="Khanna P."/>
            <person name="Romanova D.Y."/>
            <person name="Williams P."/>
            <person name="Greenwood S.J."/>
            <person name="Moroz L.L."/>
            <person name="Walt D.R."/>
            <person name="Bodnar A.G."/>
        </authorList>
    </citation>
    <scope>NUCLEOTIDE SEQUENCE</scope>
    <source>
        <strain evidence="12">GMGI-L3</strain>
    </source>
</reference>
<evidence type="ECO:0000256" key="8">
    <source>
        <dbReference type="ARBA" id="ARBA00023136"/>
    </source>
</evidence>